<dbReference type="SMART" id="SM00220">
    <property type="entry name" value="S_TKc"/>
    <property type="match status" value="1"/>
</dbReference>
<dbReference type="FunFam" id="3.80.10.10:FF:000041">
    <property type="entry name" value="LRR receptor-like serine/threonine-protein kinase ERECTA"/>
    <property type="match status" value="1"/>
</dbReference>
<dbReference type="PANTHER" id="PTHR48053">
    <property type="entry name" value="LEUCINE RICH REPEAT FAMILY PROTEIN, EXPRESSED"/>
    <property type="match status" value="1"/>
</dbReference>
<feature type="chain" id="PRO_5016415308" description="non-specific serine/threonine protein kinase" evidence="24">
    <location>
        <begin position="32"/>
        <end position="1028"/>
    </location>
</feature>
<dbReference type="SUPFAM" id="SSF56112">
    <property type="entry name" value="Protein kinase-like (PK-like)"/>
    <property type="match status" value="1"/>
</dbReference>
<feature type="signal peptide" evidence="24">
    <location>
        <begin position="1"/>
        <end position="31"/>
    </location>
</feature>
<keyword evidence="19" id="KW-0325">Glycoprotein</keyword>
<keyword evidence="5" id="KW-1003">Cell membrane</keyword>
<evidence type="ECO:0000256" key="16">
    <source>
        <dbReference type="ARBA" id="ARBA00022989"/>
    </source>
</evidence>
<dbReference type="FunFam" id="3.30.200.20:FF:000432">
    <property type="entry name" value="LRR receptor-like serine/threonine-protein kinase EFR"/>
    <property type="match status" value="1"/>
</dbReference>
<accession>A0A314URZ6</accession>
<keyword evidence="16 23" id="KW-1133">Transmembrane helix</keyword>
<dbReference type="GO" id="GO:0005524">
    <property type="term" value="F:ATP binding"/>
    <property type="evidence" value="ECO:0007669"/>
    <property type="project" value="UniProtKB-UniRule"/>
</dbReference>
<evidence type="ECO:0000313" key="26">
    <source>
        <dbReference type="EMBL" id="PQM39658.1"/>
    </source>
</evidence>
<keyword evidence="12" id="KW-0677">Repeat</keyword>
<evidence type="ECO:0000256" key="11">
    <source>
        <dbReference type="ARBA" id="ARBA00022729"/>
    </source>
</evidence>
<evidence type="ECO:0000256" key="15">
    <source>
        <dbReference type="ARBA" id="ARBA00022840"/>
    </source>
</evidence>
<evidence type="ECO:0000256" key="8">
    <source>
        <dbReference type="ARBA" id="ARBA00022614"/>
    </source>
</evidence>
<dbReference type="InterPro" id="IPR003591">
    <property type="entry name" value="Leu-rich_rpt_typical-subtyp"/>
</dbReference>
<keyword evidence="7" id="KW-0597">Phosphoprotein</keyword>
<dbReference type="Gene3D" id="3.30.200.20">
    <property type="entry name" value="Phosphorylase Kinase, domain 1"/>
    <property type="match status" value="1"/>
</dbReference>
<dbReference type="Pfam" id="PF23598">
    <property type="entry name" value="LRR_14"/>
    <property type="match status" value="1"/>
</dbReference>
<dbReference type="PROSITE" id="PS00107">
    <property type="entry name" value="PROTEIN_KINASE_ATP"/>
    <property type="match status" value="1"/>
</dbReference>
<dbReference type="InterPro" id="IPR051716">
    <property type="entry name" value="Plant_RL_S/T_kinase"/>
</dbReference>
<comment type="subcellular location">
    <subcellularLocation>
        <location evidence="1">Cell membrane</location>
        <topology evidence="1">Single-pass membrane protein</topology>
    </subcellularLocation>
    <subcellularLocation>
        <location evidence="2">Membrane</location>
        <topology evidence="2">Single-pass type I membrane protein</topology>
    </subcellularLocation>
</comment>
<feature type="domain" description="Protein kinase" evidence="25">
    <location>
        <begin position="706"/>
        <end position="982"/>
    </location>
</feature>
<dbReference type="AlphaFoldDB" id="A0A314URZ6"/>
<evidence type="ECO:0000256" key="13">
    <source>
        <dbReference type="ARBA" id="ARBA00022741"/>
    </source>
</evidence>
<keyword evidence="14 26" id="KW-0418">Kinase</keyword>
<evidence type="ECO:0000256" key="7">
    <source>
        <dbReference type="ARBA" id="ARBA00022553"/>
    </source>
</evidence>
<keyword evidence="15 22" id="KW-0067">ATP-binding</keyword>
<evidence type="ECO:0000256" key="5">
    <source>
        <dbReference type="ARBA" id="ARBA00022475"/>
    </source>
</evidence>
<evidence type="ECO:0000256" key="1">
    <source>
        <dbReference type="ARBA" id="ARBA00004162"/>
    </source>
</evidence>
<evidence type="ECO:0000256" key="14">
    <source>
        <dbReference type="ARBA" id="ARBA00022777"/>
    </source>
</evidence>
<evidence type="ECO:0000256" key="12">
    <source>
        <dbReference type="ARBA" id="ARBA00022737"/>
    </source>
</evidence>
<organism evidence="26 27">
    <name type="scientific">Prunus yedoensis var. nudiflora</name>
    <dbReference type="NCBI Taxonomy" id="2094558"/>
    <lineage>
        <taxon>Eukaryota</taxon>
        <taxon>Viridiplantae</taxon>
        <taxon>Streptophyta</taxon>
        <taxon>Embryophyta</taxon>
        <taxon>Tracheophyta</taxon>
        <taxon>Spermatophyta</taxon>
        <taxon>Magnoliopsida</taxon>
        <taxon>eudicotyledons</taxon>
        <taxon>Gunneridae</taxon>
        <taxon>Pentapetalae</taxon>
        <taxon>rosids</taxon>
        <taxon>fabids</taxon>
        <taxon>Rosales</taxon>
        <taxon>Rosaceae</taxon>
        <taxon>Amygdaloideae</taxon>
        <taxon>Amygdaleae</taxon>
        <taxon>Prunus</taxon>
    </lineage>
</organism>
<proteinExistence type="inferred from homology"/>
<dbReference type="GO" id="GO:0004674">
    <property type="term" value="F:protein serine/threonine kinase activity"/>
    <property type="evidence" value="ECO:0007669"/>
    <property type="project" value="UniProtKB-KW"/>
</dbReference>
<evidence type="ECO:0000256" key="10">
    <source>
        <dbReference type="ARBA" id="ARBA00022692"/>
    </source>
</evidence>
<keyword evidence="8" id="KW-0433">Leucine-rich repeat</keyword>
<evidence type="ECO:0000256" key="2">
    <source>
        <dbReference type="ARBA" id="ARBA00004479"/>
    </source>
</evidence>
<dbReference type="FunFam" id="3.80.10.10:FF:000565">
    <property type="entry name" value="Leucine-rich repeat receptor-like kinase protein FLORAL ORGAN NUMBER1"/>
    <property type="match status" value="1"/>
</dbReference>
<comment type="caution">
    <text evidence="26">The sequence shown here is derived from an EMBL/GenBank/DDBJ whole genome shotgun (WGS) entry which is preliminary data.</text>
</comment>
<dbReference type="InterPro" id="IPR001611">
    <property type="entry name" value="Leu-rich_rpt"/>
</dbReference>
<dbReference type="EC" id="2.7.11.1" evidence="4"/>
<dbReference type="Pfam" id="PF07714">
    <property type="entry name" value="PK_Tyr_Ser-Thr"/>
    <property type="match status" value="1"/>
</dbReference>
<dbReference type="InterPro" id="IPR013210">
    <property type="entry name" value="LRR_N_plant-typ"/>
</dbReference>
<evidence type="ECO:0000256" key="22">
    <source>
        <dbReference type="PROSITE-ProRule" id="PRU10141"/>
    </source>
</evidence>
<name>A0A314URZ6_PRUYE</name>
<keyword evidence="18 26" id="KW-0675">Receptor</keyword>
<keyword evidence="27" id="KW-1185">Reference proteome</keyword>
<dbReference type="Proteomes" id="UP000250321">
    <property type="component" value="Unassembled WGS sequence"/>
</dbReference>
<keyword evidence="11 24" id="KW-0732">Signal</keyword>
<sequence length="1028" mass="113498">MELHAFNSAVFLSWFCMHAFIPYSCVGLTHSGNDTDRLALLEVKATITHDPFGVLTKWNETIHFCHWHGVSCGHRHQRVTRLDLQSLELAGSISPHVGNLSFLREIYLQNNSLSSEIPQEIGRLRRLQNLQLENNSLSGEIPSNLSGCSQLLILFLSFNFLVGRIPEELGTLSKLRVLAIDRNNLTGAVPHTLSNLSSLESLSASSNNLNGTVPDFFGHLTNITYLGLSENTLSGMIPPSIFNISSIRFFYVVGNRIQGTLPSNLGTAFPRLEYFHIDNNQFSGFIPVSISNASNIVQLGMSGNQLHGTVPSLIKLSRLEKLVLGINHLGSGGVGDLSFFCDLTNATSLQVLQINKNNFGGMLPQCTANLSSSLLLFFVSANKLFGRIPYGIGNLLNLWNLRLSANQFSGHIPLDLGKLQKLYELDMAMNSFAGNVPSSLGNLTQLTKLYLSYNNLQGNIPSSLGKCHNLMLLSLAYNNLSGFIPQEVIAMSPSYVALYLQNNRFSGSLPQEVGNLINLEYLSVSENMLSGKIPANLGQCVRLEYLEMQRNFFQGEIPSSLSSLRGIIEVHLSQNNLSGTIPEFLARFKFLQYLNLSYNNFEGMVPIEGVFKNATMTSVKGNSKLCGGIPEFQLPKCILQHSNKRRLSTTLKLIISLIGGLLGITFALTSLFLYWFQRKRKVHTSRDSEKFLKVSYQSLLKATDGFSSANLLGTGSFGSVYKGLLEHGETTVAIKVLNLVRSGASKSFFAECEALKNIRHRNLVKVLSACSGSDYRGFDFKAIVYEFMVNGSLDAWLHPAPTVGEANQRSRSLTFSQRLNIAIDVAMALNYLHHQCEAPIVHCDVKPSNVLLNADMIGHLGDFGLARFLPRAAKTFSGNQSSSVGVKGTIGYTPPEYGMGHEVWTKGDAYSYGILLLEMFTGKTPTEIMFQGTSNLPNFVKAALPHHVVEVLDPILCHEKEEWEMSTDNASCEDSLRVHNKMEESLISILEIGVACSAELPRERLDICDVVTGMCLIRNKLRAYRICE</sequence>
<dbReference type="PANTHER" id="PTHR48053:SF37">
    <property type="entry name" value="LEUCINE-RICH REPEAT PROTEIN KINASE FAMILY PROTEIN"/>
    <property type="match status" value="1"/>
</dbReference>
<dbReference type="OrthoDB" id="676979at2759"/>
<evidence type="ECO:0000256" key="24">
    <source>
        <dbReference type="SAM" id="SignalP"/>
    </source>
</evidence>
<comment type="similarity">
    <text evidence="3">Belongs to the protein kinase superfamily. Ser/Thr protein kinase family.</text>
</comment>
<dbReference type="SMART" id="SM00369">
    <property type="entry name" value="LRR_TYP"/>
    <property type="match status" value="9"/>
</dbReference>
<dbReference type="Gene3D" id="3.80.10.10">
    <property type="entry name" value="Ribonuclease Inhibitor"/>
    <property type="match status" value="3"/>
</dbReference>
<evidence type="ECO:0000256" key="17">
    <source>
        <dbReference type="ARBA" id="ARBA00023136"/>
    </source>
</evidence>
<keyword evidence="17 23" id="KW-0472">Membrane</keyword>
<keyword evidence="9" id="KW-0808">Transferase</keyword>
<dbReference type="InterPro" id="IPR000719">
    <property type="entry name" value="Prot_kinase_dom"/>
</dbReference>
<dbReference type="PROSITE" id="PS00108">
    <property type="entry name" value="PROTEIN_KINASE_ST"/>
    <property type="match status" value="1"/>
</dbReference>
<comment type="catalytic activity">
    <reaction evidence="21">
        <text>L-seryl-[protein] + ATP = O-phospho-L-seryl-[protein] + ADP + H(+)</text>
        <dbReference type="Rhea" id="RHEA:17989"/>
        <dbReference type="Rhea" id="RHEA-COMP:9863"/>
        <dbReference type="Rhea" id="RHEA-COMP:11604"/>
        <dbReference type="ChEBI" id="CHEBI:15378"/>
        <dbReference type="ChEBI" id="CHEBI:29999"/>
        <dbReference type="ChEBI" id="CHEBI:30616"/>
        <dbReference type="ChEBI" id="CHEBI:83421"/>
        <dbReference type="ChEBI" id="CHEBI:456216"/>
        <dbReference type="EC" id="2.7.11.1"/>
    </reaction>
</comment>
<keyword evidence="6" id="KW-0723">Serine/threonine-protein kinase</keyword>
<evidence type="ECO:0000259" key="25">
    <source>
        <dbReference type="PROSITE" id="PS50011"/>
    </source>
</evidence>
<dbReference type="STRING" id="2094558.A0A314URZ6"/>
<dbReference type="FunFam" id="3.80.10.10:FF:000288">
    <property type="entry name" value="LRR receptor-like serine/threonine-protein kinase EFR"/>
    <property type="match status" value="1"/>
</dbReference>
<evidence type="ECO:0000256" key="20">
    <source>
        <dbReference type="ARBA" id="ARBA00047899"/>
    </source>
</evidence>
<feature type="transmembrane region" description="Helical" evidence="23">
    <location>
        <begin position="653"/>
        <end position="676"/>
    </location>
</feature>
<dbReference type="InterPro" id="IPR032675">
    <property type="entry name" value="LRR_dom_sf"/>
</dbReference>
<dbReference type="PROSITE" id="PS50011">
    <property type="entry name" value="PROTEIN_KINASE_DOM"/>
    <property type="match status" value="1"/>
</dbReference>
<dbReference type="InterPro" id="IPR008271">
    <property type="entry name" value="Ser/Thr_kinase_AS"/>
</dbReference>
<evidence type="ECO:0000256" key="23">
    <source>
        <dbReference type="SAM" id="Phobius"/>
    </source>
</evidence>
<comment type="catalytic activity">
    <reaction evidence="20">
        <text>L-threonyl-[protein] + ATP = O-phospho-L-threonyl-[protein] + ADP + H(+)</text>
        <dbReference type="Rhea" id="RHEA:46608"/>
        <dbReference type="Rhea" id="RHEA-COMP:11060"/>
        <dbReference type="Rhea" id="RHEA-COMP:11605"/>
        <dbReference type="ChEBI" id="CHEBI:15378"/>
        <dbReference type="ChEBI" id="CHEBI:30013"/>
        <dbReference type="ChEBI" id="CHEBI:30616"/>
        <dbReference type="ChEBI" id="CHEBI:61977"/>
        <dbReference type="ChEBI" id="CHEBI:456216"/>
        <dbReference type="EC" id="2.7.11.1"/>
    </reaction>
</comment>
<dbReference type="InterPro" id="IPR017441">
    <property type="entry name" value="Protein_kinase_ATP_BS"/>
</dbReference>
<evidence type="ECO:0000256" key="4">
    <source>
        <dbReference type="ARBA" id="ARBA00012513"/>
    </source>
</evidence>
<evidence type="ECO:0000313" key="27">
    <source>
        <dbReference type="Proteomes" id="UP000250321"/>
    </source>
</evidence>
<evidence type="ECO:0000256" key="18">
    <source>
        <dbReference type="ARBA" id="ARBA00023170"/>
    </source>
</evidence>
<keyword evidence="13 22" id="KW-0547">Nucleotide-binding</keyword>
<evidence type="ECO:0000256" key="21">
    <source>
        <dbReference type="ARBA" id="ARBA00048679"/>
    </source>
</evidence>
<dbReference type="InterPro" id="IPR055414">
    <property type="entry name" value="LRR_R13L4/SHOC2-like"/>
</dbReference>
<keyword evidence="10 23" id="KW-0812">Transmembrane</keyword>
<feature type="binding site" evidence="22">
    <location>
        <position position="735"/>
    </location>
    <ligand>
        <name>ATP</name>
        <dbReference type="ChEBI" id="CHEBI:30616"/>
    </ligand>
</feature>
<dbReference type="Gene3D" id="1.10.510.10">
    <property type="entry name" value="Transferase(Phosphotransferase) domain 1"/>
    <property type="match status" value="1"/>
</dbReference>
<dbReference type="GO" id="GO:0005886">
    <property type="term" value="C:plasma membrane"/>
    <property type="evidence" value="ECO:0007669"/>
    <property type="project" value="UniProtKB-SubCell"/>
</dbReference>
<dbReference type="Pfam" id="PF00560">
    <property type="entry name" value="LRR_1"/>
    <property type="match status" value="6"/>
</dbReference>
<dbReference type="InterPro" id="IPR011009">
    <property type="entry name" value="Kinase-like_dom_sf"/>
</dbReference>
<evidence type="ECO:0000256" key="19">
    <source>
        <dbReference type="ARBA" id="ARBA00023180"/>
    </source>
</evidence>
<evidence type="ECO:0000256" key="6">
    <source>
        <dbReference type="ARBA" id="ARBA00022527"/>
    </source>
</evidence>
<dbReference type="FunFam" id="1.10.510.10:FF:000358">
    <property type="entry name" value="Putative leucine-rich repeat receptor-like serine/threonine-protein kinase"/>
    <property type="match status" value="1"/>
</dbReference>
<protein>
    <recommendedName>
        <fullName evidence="4">non-specific serine/threonine protein kinase</fullName>
        <ecNumber evidence="4">2.7.11.1</ecNumber>
    </recommendedName>
</protein>
<dbReference type="InterPro" id="IPR001245">
    <property type="entry name" value="Ser-Thr/Tyr_kinase_cat_dom"/>
</dbReference>
<evidence type="ECO:0000256" key="3">
    <source>
        <dbReference type="ARBA" id="ARBA00008684"/>
    </source>
</evidence>
<dbReference type="Pfam" id="PF08263">
    <property type="entry name" value="LRRNT_2"/>
    <property type="match status" value="1"/>
</dbReference>
<dbReference type="SUPFAM" id="SSF52058">
    <property type="entry name" value="L domain-like"/>
    <property type="match status" value="2"/>
</dbReference>
<dbReference type="EMBL" id="PJQY01003170">
    <property type="protein sequence ID" value="PQM39658.1"/>
    <property type="molecule type" value="Genomic_DNA"/>
</dbReference>
<gene>
    <name evidence="26" type="ORF">Pyn_01823</name>
</gene>
<evidence type="ECO:0000256" key="9">
    <source>
        <dbReference type="ARBA" id="ARBA00022679"/>
    </source>
</evidence>
<reference evidence="26 27" key="1">
    <citation type="submission" date="2018-02" db="EMBL/GenBank/DDBJ databases">
        <title>Draft genome of wild Prunus yedoensis var. nudiflora.</title>
        <authorList>
            <person name="Baek S."/>
            <person name="Kim J.-H."/>
            <person name="Choi K."/>
            <person name="Kim G.-B."/>
            <person name="Cho A."/>
            <person name="Jang H."/>
            <person name="Shin C.-H."/>
            <person name="Yu H.-J."/>
            <person name="Mun J.-H."/>
        </authorList>
    </citation>
    <scope>NUCLEOTIDE SEQUENCE [LARGE SCALE GENOMIC DNA]</scope>
    <source>
        <strain evidence="27">cv. Jeju island</strain>
        <tissue evidence="26">Leaf</tissue>
    </source>
</reference>